<accession>A0A915L6C6</accession>
<dbReference type="WBParaSite" id="nRc.2.0.1.t46322-RA">
    <property type="protein sequence ID" value="nRc.2.0.1.t46322-RA"/>
    <property type="gene ID" value="nRc.2.0.1.g46322"/>
</dbReference>
<protein>
    <submittedName>
        <fullName evidence="2">Uncharacterized protein</fullName>
    </submittedName>
</protein>
<proteinExistence type="predicted"/>
<name>A0A915L6C6_ROMCU</name>
<evidence type="ECO:0000313" key="2">
    <source>
        <dbReference type="WBParaSite" id="nRc.2.0.1.t46322-RA"/>
    </source>
</evidence>
<dbReference type="AlphaFoldDB" id="A0A915L6C6"/>
<dbReference type="Proteomes" id="UP000887565">
    <property type="component" value="Unplaced"/>
</dbReference>
<evidence type="ECO:0000313" key="1">
    <source>
        <dbReference type="Proteomes" id="UP000887565"/>
    </source>
</evidence>
<sequence length="80" mass="8558">MKKRRNWGWKRQPKAQAYLQSAHWGGQDHVAATEDDIAVLVSMGPCLTTSTSSQKIADEETGNRARAVAGAGGVADMASE</sequence>
<reference evidence="2" key="1">
    <citation type="submission" date="2022-11" db="UniProtKB">
        <authorList>
            <consortium name="WormBaseParasite"/>
        </authorList>
    </citation>
    <scope>IDENTIFICATION</scope>
</reference>
<organism evidence="1 2">
    <name type="scientific">Romanomermis culicivorax</name>
    <name type="common">Nematode worm</name>
    <dbReference type="NCBI Taxonomy" id="13658"/>
    <lineage>
        <taxon>Eukaryota</taxon>
        <taxon>Metazoa</taxon>
        <taxon>Ecdysozoa</taxon>
        <taxon>Nematoda</taxon>
        <taxon>Enoplea</taxon>
        <taxon>Dorylaimia</taxon>
        <taxon>Mermithida</taxon>
        <taxon>Mermithoidea</taxon>
        <taxon>Mermithidae</taxon>
        <taxon>Romanomermis</taxon>
    </lineage>
</organism>
<keyword evidence="1" id="KW-1185">Reference proteome</keyword>